<evidence type="ECO:0000313" key="1">
    <source>
        <dbReference type="EMBL" id="PHQ39914.1"/>
    </source>
</evidence>
<dbReference type="Pfam" id="PF13620">
    <property type="entry name" value="CarboxypepD_reg"/>
    <property type="match status" value="1"/>
</dbReference>
<organism evidence="1 2">
    <name type="scientific">Halorubrum persicum</name>
    <dbReference type="NCBI Taxonomy" id="1383844"/>
    <lineage>
        <taxon>Archaea</taxon>
        <taxon>Methanobacteriati</taxon>
        <taxon>Methanobacteriota</taxon>
        <taxon>Stenosarchaea group</taxon>
        <taxon>Halobacteria</taxon>
        <taxon>Halobacteriales</taxon>
        <taxon>Haloferacaceae</taxon>
        <taxon>Halorubrum</taxon>
    </lineage>
</organism>
<protein>
    <recommendedName>
        <fullName evidence="3">CARDB domain-containing protein</fullName>
    </recommendedName>
</protein>
<evidence type="ECO:0008006" key="3">
    <source>
        <dbReference type="Google" id="ProtNLM"/>
    </source>
</evidence>
<dbReference type="InterPro" id="IPR013783">
    <property type="entry name" value="Ig-like_fold"/>
</dbReference>
<gene>
    <name evidence="1" type="ORF">DJ69_03595</name>
</gene>
<evidence type="ECO:0000313" key="2">
    <source>
        <dbReference type="Proteomes" id="UP000222824"/>
    </source>
</evidence>
<accession>A0A2G1WLM2</accession>
<reference evidence="1 2" key="1">
    <citation type="journal article" date="2014" name="Front. Microbiol.">
        <title>Population and genomic analysis of the genus Halorubrum.</title>
        <authorList>
            <person name="Fullmer M.S."/>
            <person name="Soucy S.M."/>
            <person name="Swithers K.S."/>
            <person name="Makkay A.M."/>
            <person name="Wheeler R."/>
            <person name="Ventosa A."/>
            <person name="Gogarten J.P."/>
            <person name="Papke R.T."/>
        </authorList>
    </citation>
    <scope>NUCLEOTIDE SEQUENCE [LARGE SCALE GENOMIC DNA]</scope>
    <source>
        <strain evidence="1 2">C49</strain>
    </source>
</reference>
<comment type="caution">
    <text evidence="1">The sequence shown here is derived from an EMBL/GenBank/DDBJ whole genome shotgun (WGS) entry which is preliminary data.</text>
</comment>
<dbReference type="EMBL" id="NHOA01000023">
    <property type="protein sequence ID" value="PHQ39914.1"/>
    <property type="molecule type" value="Genomic_DNA"/>
</dbReference>
<dbReference type="InterPro" id="IPR008969">
    <property type="entry name" value="CarboxyPept-like_regulatory"/>
</dbReference>
<sequence>MVVAMVGGAALATGSVAAQDQLQADSTEIDADFIGVVQDEGTVTVTADGFAEASSGTEVTITIGGEAVTTTTIQDDGTVEEEIDPTQLDADPAENVEVGFAEASVSNPAEVTLTHEVLDLDNGFNLVSVPQRATLYAEDVESSNQWNPSTGSYDSLESPTIDSVSDLHLGLYLNAANSDARFGYTYETDEAPSPGSVEMNDGWHLVGSNFAISSEGGDRELDEDLGSIQVDDPGITVFDAEQTSQLSGSSSITAYDSYWVFVDQPERNERLIVSPNYDRAGRESVLGVGTATSSVSNLNIAEQSTDASVAEGDDSAVAVDVENTGNRDSTFTVDLTLTADGTSTEVTEGVSLNAGQSDTITFDGALTDLDPGTYDVEVSTADDSVTGTVEVLDGDVTFDDQALGIDENGNDAVLTAVEGYDADAKVFVTDQSGNIEGIGEYSGSGDANVPVEIAEPSGFSGDYNAYLIPYALDDDTPLNDYTTGETLAEEDIENALSTDTGTVYESSVTINDQEYTTSTDSVEVAAAELAPSDDYVIVLHNQSAVEDGVGPVIGSSNNQTQDVTEGVTIDLNDGESLDENTDVRAMLHFPAAGSAFGDAIPAADGTEFAPGVTDDATVTITDEGSIAGTVDDGTDPVDGASVAVYSGDSVADEDEVATATTDAEGAYSVDVAPGEYTVQVTASGFEGTTRYPVQVDSGADVTEDFSLTVPPTASIGGVGEVRDGETDVNIDNVGFENTEGDSVYVELEADDGTSLTGGSGAELVDTSGSDVEVVLADAATQGETINVVIYETQSLENDILTTSVTVQAAPTGDVTVQDTIVENDGEFTVDVSNVANTEGDNAYLIVSNSQGDSETFTVADGVDTSSDSVTITQADSSGDNEAAFDLAADDDVTATLYEEEDAENAGTGQNQLAQDTTTIDAAPASVSGEVTDSNGDAVTEGTLNLYSGTDTSASPAETSDLSQSATYDFTGLDAGTYTLEVTGVTDQQDFTSEIELTAGEDATEDIQLTAAP</sequence>
<dbReference type="Proteomes" id="UP000222824">
    <property type="component" value="Unassembled WGS sequence"/>
</dbReference>
<proteinExistence type="predicted"/>
<dbReference type="SUPFAM" id="SSF117074">
    <property type="entry name" value="Hypothetical protein PA1324"/>
    <property type="match status" value="1"/>
</dbReference>
<dbReference type="Gene3D" id="2.60.40.1120">
    <property type="entry name" value="Carboxypeptidase-like, regulatory domain"/>
    <property type="match status" value="1"/>
</dbReference>
<dbReference type="AlphaFoldDB" id="A0A2G1WLM2"/>
<dbReference type="Gene3D" id="2.60.40.10">
    <property type="entry name" value="Immunoglobulins"/>
    <property type="match status" value="1"/>
</dbReference>
<keyword evidence="2" id="KW-1185">Reference proteome</keyword>
<name>A0A2G1WLM2_9EURY</name>
<dbReference type="SUPFAM" id="SSF49464">
    <property type="entry name" value="Carboxypeptidase regulatory domain-like"/>
    <property type="match status" value="1"/>
</dbReference>
<feature type="non-terminal residue" evidence="1">
    <location>
        <position position="1012"/>
    </location>
</feature>